<name>A0A4S4FVD2_9MICO</name>
<keyword evidence="8" id="KW-0902">Two-component regulatory system</keyword>
<evidence type="ECO:0000256" key="10">
    <source>
        <dbReference type="SAM" id="MobiDB-lite"/>
    </source>
</evidence>
<comment type="catalytic activity">
    <reaction evidence="1">
        <text>ATP + protein L-histidine = ADP + protein N-phospho-L-histidine.</text>
        <dbReference type="EC" id="2.7.13.3"/>
    </reaction>
</comment>
<dbReference type="Gene3D" id="3.30.565.10">
    <property type="entry name" value="Histidine kinase-like ATPase, C-terminal domain"/>
    <property type="match status" value="1"/>
</dbReference>
<dbReference type="Gene3D" id="1.20.5.1930">
    <property type="match status" value="1"/>
</dbReference>
<sequence length="432" mass="46373">MDDDMVDWGVEQPEAARSGWRRTRRWRPSTADAALALVYAVALAPLTFFEVFGSAARWPWWSAVVVVAFLVLHGSVAARRTYARTAFVVASVVMLALATASLPGLPSFAVLLPSSAVYLVILYTASAGGDRVLDLAAVVVGLVGACLIAVIGLLRGVADPQPLVVLTGFVLASVGAAWVLGRYQRESRRTAAARRLAQAQALELEMQRERERIAQERRRIGRDVHDVVAHSLAVMLAQAEATRVLLGRDDDRARESLDSALAVGRSAMVDMRGMLGVFDDAGEPAPLKPGPRLADVARLVENSSSPGRTASLVEVGEERECSAAVHAAAVRIVQESLTNTLKHTHPPTRTEVRVEWGPDLLVIEVSDDGRGHVAEPGVAGRGIRGMRERAEQAGDGFRSGPREDGSAGWTTCVRFPLGPDSRSTTRSPRVYG</sequence>
<evidence type="ECO:0000256" key="11">
    <source>
        <dbReference type="SAM" id="Phobius"/>
    </source>
</evidence>
<dbReference type="Proteomes" id="UP000307380">
    <property type="component" value="Unassembled WGS sequence"/>
</dbReference>
<dbReference type="GO" id="GO:0005524">
    <property type="term" value="F:ATP binding"/>
    <property type="evidence" value="ECO:0007669"/>
    <property type="project" value="UniProtKB-KW"/>
</dbReference>
<feature type="region of interest" description="Disordered" evidence="10">
    <location>
        <begin position="390"/>
        <end position="432"/>
    </location>
</feature>
<feature type="compositionally biased region" description="Polar residues" evidence="10">
    <location>
        <begin position="421"/>
        <end position="432"/>
    </location>
</feature>
<evidence type="ECO:0000256" key="5">
    <source>
        <dbReference type="ARBA" id="ARBA00022741"/>
    </source>
</evidence>
<evidence type="ECO:0000259" key="12">
    <source>
        <dbReference type="Pfam" id="PF02518"/>
    </source>
</evidence>
<dbReference type="InterPro" id="IPR011712">
    <property type="entry name" value="Sig_transdc_His_kin_sub3_dim/P"/>
</dbReference>
<evidence type="ECO:0000256" key="7">
    <source>
        <dbReference type="ARBA" id="ARBA00022840"/>
    </source>
</evidence>
<keyword evidence="11" id="KW-0472">Membrane</keyword>
<dbReference type="InterPro" id="IPR003594">
    <property type="entry name" value="HATPase_dom"/>
</dbReference>
<dbReference type="GO" id="GO:0046983">
    <property type="term" value="F:protein dimerization activity"/>
    <property type="evidence" value="ECO:0007669"/>
    <property type="project" value="InterPro"/>
</dbReference>
<feature type="transmembrane region" description="Helical" evidence="11">
    <location>
        <begin position="58"/>
        <end position="78"/>
    </location>
</feature>
<dbReference type="GO" id="GO:0016020">
    <property type="term" value="C:membrane"/>
    <property type="evidence" value="ECO:0007669"/>
    <property type="project" value="InterPro"/>
</dbReference>
<feature type="domain" description="Histidine kinase/HSP90-like ATPase" evidence="12">
    <location>
        <begin position="329"/>
        <end position="372"/>
    </location>
</feature>
<evidence type="ECO:0000313" key="16">
    <source>
        <dbReference type="Proteomes" id="UP000307380"/>
    </source>
</evidence>
<dbReference type="PANTHER" id="PTHR24421">
    <property type="entry name" value="NITRATE/NITRITE SENSOR PROTEIN NARX-RELATED"/>
    <property type="match status" value="1"/>
</dbReference>
<reference evidence="15 16" key="1">
    <citation type="submission" date="2019-04" db="EMBL/GenBank/DDBJ databases">
        <authorList>
            <person name="Jiang L."/>
        </authorList>
    </citation>
    <scope>NUCLEOTIDE SEQUENCE [LARGE SCALE GENOMIC DNA]</scope>
    <source>
        <strain evidence="15 16">YIM 131861</strain>
    </source>
</reference>
<accession>A0A4S4FVD2</accession>
<evidence type="ECO:0000256" key="9">
    <source>
        <dbReference type="SAM" id="Coils"/>
    </source>
</evidence>
<feature type="transmembrane region" description="Helical" evidence="11">
    <location>
        <begin position="108"/>
        <end position="125"/>
    </location>
</feature>
<keyword evidence="6" id="KW-0418">Kinase</keyword>
<dbReference type="InterPro" id="IPR055558">
    <property type="entry name" value="DUF7134"/>
</dbReference>
<evidence type="ECO:0000259" key="13">
    <source>
        <dbReference type="Pfam" id="PF07730"/>
    </source>
</evidence>
<keyword evidence="4" id="KW-0808">Transferase</keyword>
<feature type="transmembrane region" description="Helical" evidence="11">
    <location>
        <begin position="31"/>
        <end position="52"/>
    </location>
</feature>
<keyword evidence="11" id="KW-0812">Transmembrane</keyword>
<keyword evidence="9" id="KW-0175">Coiled coil</keyword>
<dbReference type="InterPro" id="IPR036890">
    <property type="entry name" value="HATPase_C_sf"/>
</dbReference>
<evidence type="ECO:0000256" key="6">
    <source>
        <dbReference type="ARBA" id="ARBA00022777"/>
    </source>
</evidence>
<dbReference type="AlphaFoldDB" id="A0A4S4FVD2"/>
<keyword evidence="7" id="KW-0067">ATP-binding</keyword>
<evidence type="ECO:0000256" key="8">
    <source>
        <dbReference type="ARBA" id="ARBA00023012"/>
    </source>
</evidence>
<proteinExistence type="predicted"/>
<keyword evidence="3" id="KW-0597">Phosphoprotein</keyword>
<evidence type="ECO:0000313" key="15">
    <source>
        <dbReference type="EMBL" id="THG34321.1"/>
    </source>
</evidence>
<feature type="domain" description="DUF7134" evidence="14">
    <location>
        <begin position="23"/>
        <end position="187"/>
    </location>
</feature>
<evidence type="ECO:0000256" key="1">
    <source>
        <dbReference type="ARBA" id="ARBA00000085"/>
    </source>
</evidence>
<evidence type="ECO:0000256" key="3">
    <source>
        <dbReference type="ARBA" id="ARBA00022553"/>
    </source>
</evidence>
<dbReference type="Pfam" id="PF02518">
    <property type="entry name" value="HATPase_c"/>
    <property type="match status" value="1"/>
</dbReference>
<keyword evidence="5" id="KW-0547">Nucleotide-binding</keyword>
<dbReference type="InterPro" id="IPR050482">
    <property type="entry name" value="Sensor_HK_TwoCompSys"/>
</dbReference>
<evidence type="ECO:0000256" key="4">
    <source>
        <dbReference type="ARBA" id="ARBA00022679"/>
    </source>
</evidence>
<dbReference type="Pfam" id="PF07730">
    <property type="entry name" value="HisKA_3"/>
    <property type="match status" value="1"/>
</dbReference>
<protein>
    <recommendedName>
        <fullName evidence="2">histidine kinase</fullName>
        <ecNumber evidence="2">2.7.13.3</ecNumber>
    </recommendedName>
</protein>
<evidence type="ECO:0000259" key="14">
    <source>
        <dbReference type="Pfam" id="PF23539"/>
    </source>
</evidence>
<feature type="domain" description="Signal transduction histidine kinase subgroup 3 dimerisation and phosphoacceptor" evidence="13">
    <location>
        <begin position="216"/>
        <end position="279"/>
    </location>
</feature>
<feature type="transmembrane region" description="Helical" evidence="11">
    <location>
        <begin position="132"/>
        <end position="154"/>
    </location>
</feature>
<feature type="transmembrane region" description="Helical" evidence="11">
    <location>
        <begin position="160"/>
        <end position="180"/>
    </location>
</feature>
<evidence type="ECO:0000256" key="2">
    <source>
        <dbReference type="ARBA" id="ARBA00012438"/>
    </source>
</evidence>
<gene>
    <name evidence="15" type="ORF">E6C70_08530</name>
</gene>
<dbReference type="PANTHER" id="PTHR24421:SF10">
    <property type="entry name" value="NITRATE_NITRITE SENSOR PROTEIN NARQ"/>
    <property type="match status" value="1"/>
</dbReference>
<organism evidence="15 16">
    <name type="scientific">Orlajensenia flava</name>
    <dbReference type="NCBI Taxonomy" id="2565934"/>
    <lineage>
        <taxon>Bacteria</taxon>
        <taxon>Bacillati</taxon>
        <taxon>Actinomycetota</taxon>
        <taxon>Actinomycetes</taxon>
        <taxon>Micrococcales</taxon>
        <taxon>Microbacteriaceae</taxon>
        <taxon>Orlajensenia</taxon>
    </lineage>
</organism>
<keyword evidence="11" id="KW-1133">Transmembrane helix</keyword>
<dbReference type="EMBL" id="SSSN01000005">
    <property type="protein sequence ID" value="THG34321.1"/>
    <property type="molecule type" value="Genomic_DNA"/>
</dbReference>
<feature type="transmembrane region" description="Helical" evidence="11">
    <location>
        <begin position="85"/>
        <end position="102"/>
    </location>
</feature>
<feature type="coiled-coil region" evidence="9">
    <location>
        <begin position="192"/>
        <end position="219"/>
    </location>
</feature>
<dbReference type="Pfam" id="PF23539">
    <property type="entry name" value="DUF7134"/>
    <property type="match status" value="1"/>
</dbReference>
<comment type="caution">
    <text evidence="15">The sequence shown here is derived from an EMBL/GenBank/DDBJ whole genome shotgun (WGS) entry which is preliminary data.</text>
</comment>
<dbReference type="EC" id="2.7.13.3" evidence="2"/>
<dbReference type="GO" id="GO:0000155">
    <property type="term" value="F:phosphorelay sensor kinase activity"/>
    <property type="evidence" value="ECO:0007669"/>
    <property type="project" value="InterPro"/>
</dbReference>
<dbReference type="CDD" id="cd16917">
    <property type="entry name" value="HATPase_UhpB-NarQ-NarX-like"/>
    <property type="match status" value="1"/>
</dbReference>
<keyword evidence="16" id="KW-1185">Reference proteome</keyword>
<dbReference type="SUPFAM" id="SSF55874">
    <property type="entry name" value="ATPase domain of HSP90 chaperone/DNA topoisomerase II/histidine kinase"/>
    <property type="match status" value="1"/>
</dbReference>